<name>A0A8H4AYX6_GIGMA</name>
<sequence>MTILQHTIILEFDHALRFTMFLMKILKSKLATLLASKIFTRLFIRATTSDLSKPRCELEKPFGDNKFGDELAVKIIVGLKNDFALGTPNCYVKLAKKRF</sequence>
<evidence type="ECO:0000313" key="1">
    <source>
        <dbReference type="EMBL" id="KAF0545897.1"/>
    </source>
</evidence>
<dbReference type="EMBL" id="WTPW01000116">
    <property type="protein sequence ID" value="KAF0545897.1"/>
    <property type="molecule type" value="Genomic_DNA"/>
</dbReference>
<gene>
    <name evidence="1" type="ORF">F8M41_001834</name>
</gene>
<organism evidence="1 2">
    <name type="scientific">Gigaspora margarita</name>
    <dbReference type="NCBI Taxonomy" id="4874"/>
    <lineage>
        <taxon>Eukaryota</taxon>
        <taxon>Fungi</taxon>
        <taxon>Fungi incertae sedis</taxon>
        <taxon>Mucoromycota</taxon>
        <taxon>Glomeromycotina</taxon>
        <taxon>Glomeromycetes</taxon>
        <taxon>Diversisporales</taxon>
        <taxon>Gigasporaceae</taxon>
        <taxon>Gigaspora</taxon>
    </lineage>
</organism>
<reference evidence="1 2" key="1">
    <citation type="journal article" date="2019" name="Environ. Microbiol.">
        <title>At the nexus of three kingdoms: the genome of the mycorrhizal fungus Gigaspora margarita provides insights into plant, endobacterial and fungal interactions.</title>
        <authorList>
            <person name="Venice F."/>
            <person name="Ghignone S."/>
            <person name="Salvioli di Fossalunga A."/>
            <person name="Amselem J."/>
            <person name="Novero M."/>
            <person name="Xianan X."/>
            <person name="Sedzielewska Toro K."/>
            <person name="Morin E."/>
            <person name="Lipzen A."/>
            <person name="Grigoriev I.V."/>
            <person name="Henrissat B."/>
            <person name="Martin F.M."/>
            <person name="Bonfante P."/>
        </authorList>
    </citation>
    <scope>NUCLEOTIDE SEQUENCE [LARGE SCALE GENOMIC DNA]</scope>
    <source>
        <strain evidence="1 2">BEG34</strain>
    </source>
</reference>
<protein>
    <submittedName>
        <fullName evidence="1">Uncharacterized protein</fullName>
    </submittedName>
</protein>
<evidence type="ECO:0000313" key="2">
    <source>
        <dbReference type="Proteomes" id="UP000439903"/>
    </source>
</evidence>
<keyword evidence="2" id="KW-1185">Reference proteome</keyword>
<dbReference type="AlphaFoldDB" id="A0A8H4AYX6"/>
<comment type="caution">
    <text evidence="1">The sequence shown here is derived from an EMBL/GenBank/DDBJ whole genome shotgun (WGS) entry which is preliminary data.</text>
</comment>
<proteinExistence type="predicted"/>
<dbReference type="Proteomes" id="UP000439903">
    <property type="component" value="Unassembled WGS sequence"/>
</dbReference>
<accession>A0A8H4AYX6</accession>